<dbReference type="GeneID" id="28757809"/>
<keyword evidence="4" id="KW-1133">Transmembrane helix</keyword>
<evidence type="ECO:0000313" key="6">
    <source>
        <dbReference type="EMBL" id="OAG07594.1"/>
    </source>
</evidence>
<dbReference type="PANTHER" id="PTHR12428:SF65">
    <property type="entry name" value="CYTOCHROME C OXIDASE ASSEMBLY PROTEIN COX18, MITOCHONDRIAL"/>
    <property type="match status" value="1"/>
</dbReference>
<dbReference type="PANTHER" id="PTHR12428">
    <property type="entry name" value="OXA1"/>
    <property type="match status" value="1"/>
</dbReference>
<keyword evidence="5" id="KW-0472">Membrane</keyword>
<dbReference type="EMBL" id="KV441551">
    <property type="protein sequence ID" value="OAG07594.1"/>
    <property type="molecule type" value="Genomic_DNA"/>
</dbReference>
<proteinExistence type="inferred from homology"/>
<evidence type="ECO:0000256" key="5">
    <source>
        <dbReference type="ARBA" id="ARBA00023136"/>
    </source>
</evidence>
<evidence type="ECO:0000256" key="4">
    <source>
        <dbReference type="ARBA" id="ARBA00022989"/>
    </source>
</evidence>
<dbReference type="AlphaFoldDB" id="A0A177CJ81"/>
<protein>
    <recommendedName>
        <fullName evidence="8">Mitochondrial export translocase Oxa2</fullName>
    </recommendedName>
</protein>
<dbReference type="STRING" id="1460663.A0A177CJ81"/>
<dbReference type="GO" id="GO:0005743">
    <property type="term" value="C:mitochondrial inner membrane"/>
    <property type="evidence" value="ECO:0007669"/>
    <property type="project" value="TreeGrafter"/>
</dbReference>
<comment type="similarity">
    <text evidence="2">Belongs to the OXA1/ALB3/YidC family.</text>
</comment>
<accession>A0A177CJ81</accession>
<keyword evidence="3" id="KW-0812">Transmembrane</keyword>
<evidence type="ECO:0000256" key="2">
    <source>
        <dbReference type="ARBA" id="ARBA00009877"/>
    </source>
</evidence>
<evidence type="ECO:0000256" key="3">
    <source>
        <dbReference type="ARBA" id="ARBA00022692"/>
    </source>
</evidence>
<comment type="subcellular location">
    <subcellularLocation>
        <location evidence="1">Membrane</location>
        <topology evidence="1">Multi-pass membrane protein</topology>
    </subcellularLocation>
</comment>
<dbReference type="Proteomes" id="UP000077069">
    <property type="component" value="Unassembled WGS sequence"/>
</dbReference>
<evidence type="ECO:0008006" key="8">
    <source>
        <dbReference type="Google" id="ProtNLM"/>
    </source>
</evidence>
<dbReference type="GO" id="GO:0033617">
    <property type="term" value="P:mitochondrial respiratory chain complex IV assembly"/>
    <property type="evidence" value="ECO:0007669"/>
    <property type="project" value="TreeGrafter"/>
</dbReference>
<dbReference type="GO" id="GO:0032977">
    <property type="term" value="F:membrane insertase activity"/>
    <property type="evidence" value="ECO:0007669"/>
    <property type="project" value="InterPro"/>
</dbReference>
<evidence type="ECO:0000256" key="1">
    <source>
        <dbReference type="ARBA" id="ARBA00004141"/>
    </source>
</evidence>
<dbReference type="InterPro" id="IPR001708">
    <property type="entry name" value="YidC/ALB3/OXA1/COX18"/>
</dbReference>
<dbReference type="RefSeq" id="XP_018037959.1">
    <property type="nucleotide sequence ID" value="XM_018174323.1"/>
</dbReference>
<keyword evidence="7" id="KW-1185">Reference proteome</keyword>
<reference evidence="6 7" key="1">
    <citation type="submission" date="2016-05" db="EMBL/GenBank/DDBJ databases">
        <title>Comparative analysis of secretome profiles of manganese(II)-oxidizing ascomycete fungi.</title>
        <authorList>
            <consortium name="DOE Joint Genome Institute"/>
            <person name="Zeiner C.A."/>
            <person name="Purvine S.O."/>
            <person name="Zink E.M."/>
            <person name="Wu S."/>
            <person name="Pasa-Tolic L."/>
            <person name="Chaput D.L."/>
            <person name="Haridas S."/>
            <person name="Grigoriev I.V."/>
            <person name="Santelli C.M."/>
            <person name="Hansel C.M."/>
        </authorList>
    </citation>
    <scope>NUCLEOTIDE SEQUENCE [LARGE SCALE GENOMIC DNA]</scope>
    <source>
        <strain evidence="6 7">AP3s5-JAC2a</strain>
    </source>
</reference>
<gene>
    <name evidence="6" type="ORF">CC84DRAFT_1089758</name>
</gene>
<dbReference type="OrthoDB" id="2148490at2759"/>
<evidence type="ECO:0000313" key="7">
    <source>
        <dbReference type="Proteomes" id="UP000077069"/>
    </source>
</evidence>
<organism evidence="6 7">
    <name type="scientific">Paraphaeosphaeria sporulosa</name>
    <dbReference type="NCBI Taxonomy" id="1460663"/>
    <lineage>
        <taxon>Eukaryota</taxon>
        <taxon>Fungi</taxon>
        <taxon>Dikarya</taxon>
        <taxon>Ascomycota</taxon>
        <taxon>Pezizomycotina</taxon>
        <taxon>Dothideomycetes</taxon>
        <taxon>Pleosporomycetidae</taxon>
        <taxon>Pleosporales</taxon>
        <taxon>Massarineae</taxon>
        <taxon>Didymosphaeriaceae</taxon>
        <taxon>Paraphaeosphaeria</taxon>
    </lineage>
</organism>
<sequence length="362" mass="39945">MLSARLLRPPGRQLLSRAPILPSQPRSISRTRAFHATAPRKDGALDTLLYLPHEMVSLIHNYVPWYAALPLTAFLVRGLLVTTAGSYARALTARYIGTHPVRQALAYQKRNELMQRGGYTNPKEARTEIAKAVKAETAALDQRWNCTLRASVAWTLAQIPIFFTMAEVIRQMTGTRDGLLGIVMGTLGLKEKSDAVHGIDLVGNQWFQPSLADEGMLWFPNLLTPDPILPFVVSALMFTNVYFTKNGASANPDSLPTFSRAVRLSLMGASLAIGPLCQDLPAALMLYWAGSTSSVMLWNLWLDRKYPSPRGFTACKRPLQLLAAPKPDARIRPGLGLPMAKAKTVLPQMQGKRRPRRSAPHA</sequence>
<dbReference type="InParanoid" id="A0A177CJ81"/>
<dbReference type="GO" id="GO:0032979">
    <property type="term" value="P:protein insertion into mitochondrial inner membrane from matrix"/>
    <property type="evidence" value="ECO:0007669"/>
    <property type="project" value="TreeGrafter"/>
</dbReference>
<name>A0A177CJ81_9PLEO</name>